<evidence type="ECO:0000256" key="4">
    <source>
        <dbReference type="ARBA" id="ARBA00022692"/>
    </source>
</evidence>
<evidence type="ECO:0000313" key="7">
    <source>
        <dbReference type="EMBL" id="AQS87277.1"/>
    </source>
</evidence>
<dbReference type="EMBL" id="CP014691">
    <property type="protein sequence ID" value="AQS87277.1"/>
    <property type="molecule type" value="Genomic_DNA"/>
</dbReference>
<comment type="subcellular location">
    <subcellularLocation>
        <location evidence="1">Cell membrane</location>
        <topology evidence="1">Multi-pass membrane protein</topology>
    </subcellularLocation>
</comment>
<dbReference type="PANTHER" id="PTHR33884">
    <property type="entry name" value="UPF0410 PROTEIN YMGE"/>
    <property type="match status" value="1"/>
</dbReference>
<gene>
    <name evidence="7" type="ORF">A0U93_04225</name>
</gene>
<keyword evidence="3" id="KW-1003">Cell membrane</keyword>
<evidence type="ECO:0000256" key="3">
    <source>
        <dbReference type="ARBA" id="ARBA00022475"/>
    </source>
</evidence>
<reference evidence="7 8" key="1">
    <citation type="submission" date="2016-03" db="EMBL/GenBank/DDBJ databases">
        <title>Acetic acid bacteria sequencing.</title>
        <authorList>
            <person name="Brandt J."/>
            <person name="Jakob F."/>
            <person name="Vogel R.F."/>
        </authorList>
    </citation>
    <scope>NUCLEOTIDE SEQUENCE [LARGE SCALE GENOMIC DNA]</scope>
    <source>
        <strain evidence="7 8">NBRC 101099</strain>
    </source>
</reference>
<dbReference type="Pfam" id="PF04226">
    <property type="entry name" value="Transgly_assoc"/>
    <property type="match status" value="1"/>
</dbReference>
<sequence length="84" mass="9033">MHLIWTLIVGFFIGLIAKLLMPGRDPGGFIITIVLGIAGSVLAGWAGQHLHFYRPGQPAGFLASIVGAIVLLAIYRMFARNDTV</sequence>
<dbReference type="RefSeq" id="WP_077806252.1">
    <property type="nucleotide sequence ID" value="NZ_BJXS01000008.1"/>
</dbReference>
<dbReference type="GO" id="GO:0005886">
    <property type="term" value="C:plasma membrane"/>
    <property type="evidence" value="ECO:0007669"/>
    <property type="project" value="UniProtKB-SubCell"/>
</dbReference>
<dbReference type="InterPro" id="IPR007341">
    <property type="entry name" value="Transgly_assoc"/>
</dbReference>
<evidence type="ECO:0000256" key="6">
    <source>
        <dbReference type="ARBA" id="ARBA00023136"/>
    </source>
</evidence>
<comment type="similarity">
    <text evidence="2">Belongs to the UPF0410 family.</text>
</comment>
<evidence type="ECO:0000256" key="5">
    <source>
        <dbReference type="ARBA" id="ARBA00022989"/>
    </source>
</evidence>
<dbReference type="STRING" id="320497.A0U93_04225"/>
<protein>
    <submittedName>
        <fullName evidence="7">Transglycosylase</fullName>
    </submittedName>
</protein>
<dbReference type="Proteomes" id="UP000188604">
    <property type="component" value="Chromosome"/>
</dbReference>
<dbReference type="PANTHER" id="PTHR33884:SF7">
    <property type="entry name" value="BSL8023 PROTEIN"/>
    <property type="match status" value="1"/>
</dbReference>
<proteinExistence type="inferred from homology"/>
<dbReference type="AlphaFoldDB" id="A0A1U9KNA7"/>
<organism evidence="7 8">
    <name type="scientific">Neoasaia chiangmaiensis</name>
    <dbReference type="NCBI Taxonomy" id="320497"/>
    <lineage>
        <taxon>Bacteria</taxon>
        <taxon>Pseudomonadati</taxon>
        <taxon>Pseudomonadota</taxon>
        <taxon>Alphaproteobacteria</taxon>
        <taxon>Acetobacterales</taxon>
        <taxon>Acetobacteraceae</taxon>
        <taxon>Neoasaia</taxon>
    </lineage>
</organism>
<evidence type="ECO:0000256" key="1">
    <source>
        <dbReference type="ARBA" id="ARBA00004651"/>
    </source>
</evidence>
<keyword evidence="6" id="KW-0472">Membrane</keyword>
<keyword evidence="5" id="KW-1133">Transmembrane helix</keyword>
<evidence type="ECO:0000256" key="2">
    <source>
        <dbReference type="ARBA" id="ARBA00011006"/>
    </source>
</evidence>
<dbReference type="OrthoDB" id="9811343at2"/>
<dbReference type="KEGG" id="nch:A0U93_04225"/>
<evidence type="ECO:0000313" key="8">
    <source>
        <dbReference type="Proteomes" id="UP000188604"/>
    </source>
</evidence>
<keyword evidence="4" id="KW-0812">Transmembrane</keyword>
<accession>A0A1U9KNA7</accession>
<name>A0A1U9KNA7_9PROT</name>
<keyword evidence="8" id="KW-1185">Reference proteome</keyword>